<organism evidence="3 4">
    <name type="scientific">Acetobacterium bakii</name>
    <dbReference type="NCBI Taxonomy" id="52689"/>
    <lineage>
        <taxon>Bacteria</taxon>
        <taxon>Bacillati</taxon>
        <taxon>Bacillota</taxon>
        <taxon>Clostridia</taxon>
        <taxon>Eubacteriales</taxon>
        <taxon>Eubacteriaceae</taxon>
        <taxon>Acetobacterium</taxon>
    </lineage>
</organism>
<protein>
    <submittedName>
        <fullName evidence="3">Uncharacterized protein</fullName>
    </submittedName>
</protein>
<dbReference type="Pfam" id="PF07538">
    <property type="entry name" value="ChW"/>
    <property type="match status" value="3"/>
</dbReference>
<keyword evidence="4" id="KW-1185">Reference proteome</keyword>
<gene>
    <name evidence="3" type="ORF">AKG39_02775</name>
</gene>
<feature type="coiled-coil region" evidence="1">
    <location>
        <begin position="168"/>
        <end position="195"/>
    </location>
</feature>
<comment type="caution">
    <text evidence="3">The sequence shown here is derived from an EMBL/GenBank/DDBJ whole genome shotgun (WGS) entry which is preliminary data.</text>
</comment>
<reference evidence="4" key="1">
    <citation type="submission" date="2015-07" db="EMBL/GenBank/DDBJ databases">
        <title>Draft genome sequence of Acetobacterium bakii DSM 8293, a potential psychrophilic chemical producer through syngas fermentation.</title>
        <authorList>
            <person name="Song Y."/>
            <person name="Hwang S."/>
            <person name="Cho B.-K."/>
        </authorList>
    </citation>
    <scope>NUCLEOTIDE SEQUENCE [LARGE SCALE GENOMIC DNA]</scope>
    <source>
        <strain evidence="4">DSM 8239</strain>
    </source>
</reference>
<proteinExistence type="predicted"/>
<dbReference type="EMBL" id="LGYO01000007">
    <property type="protein sequence ID" value="KNZ43093.1"/>
    <property type="molecule type" value="Genomic_DNA"/>
</dbReference>
<feature type="chain" id="PRO_5005567588" evidence="2">
    <location>
        <begin position="26"/>
        <end position="1201"/>
    </location>
</feature>
<evidence type="ECO:0000313" key="3">
    <source>
        <dbReference type="EMBL" id="KNZ43093.1"/>
    </source>
</evidence>
<dbReference type="Proteomes" id="UP000036873">
    <property type="component" value="Unassembled WGS sequence"/>
</dbReference>
<evidence type="ECO:0000256" key="2">
    <source>
        <dbReference type="SAM" id="SignalP"/>
    </source>
</evidence>
<sequence length="1201" mass="131902">MKKITKSILSTVLLMSVICPSSAFASGIEAKVATSPGVQYKTHIQDIGWEMNWKSNGELSGTVNQSKRLEAIIVQLTGSLPKGATITTVTHVQDLGDLKPIAMGQKAGTEGRALRMESVTLTLNNLPEYRLKYNVQVEDRGWLRNENDVNAWFSGGEAAGTKNESLRLEGLKIKLVEINEEYEAYQKALAAVTESNYTAESWATYKKVADANKMTEDNPKADILGATKNILAAQENLVRGRNLTAYKAALAAVNEVDYTPATWAVYEAVLSQNAVDLNNTEDQIVTATKNIVEAQKSLQRKVNLTAYNKTLAAVRNADYSASSWGAYQKLLTTTVVSEDNTQTEVNAATKNIDEAQKRMVRKFDFSAYDALLAAVKEEDYVKSSWTAYQKIVNANKVSEDGNQTDVEEAIKKIETAQKKLVIKADLTYYNAAVDGVNKDDYTTASWSVYQKVVQANVVTQTSKAEVVEAATAKILEAQQSLVGIGIMDNYNKALAYNKILGKPMLRTDYTTASWAAYQQIVDANVVIPADGQPAIDAATEKIEPAQKKLVKAGDLTNYLAVLALVKAGDNTSASWTAYQNIVKANVMTGDKGQTAIDPATEKIRDAQGLLVKKGSLDLADGYRAALLLAKKEDYTPATWAVYQKILDTNAMTTDKSQEQINAAVENIKIAQEKLEKRATAAELADALKVLDIVKEDEKTVASWTIYKKILAANQLTKEKSRDELDKAVNNIKIAQGDLVPKGDTAEYNTVFNLYNGKQNDYKTLAWSTYQIALSANIMTTENKKAEIDMAVARIKQAQVSLLMNPAARMTYYNEVLDNYQGKETKGKQADFTVDSWKTYLGVITKNLKTKDNTQEDVDTATVNIENAQKNLVYSTDITAFKDAIKLYQENIQLSGSIASLATPVTWDEYANWVSHFADFEAVSGEWIPKAITAASDQKSVDDATLVINNAKNKLISSSASLTASFAAYDEAIQLSTGTVETSFTVLSYASYNAERNYAYNQFPVRIKAAKDLVDAATKRIDTMKLALLKRATDTAVFNAEIQRYEALKPKSANYTVASWTLYKNKYIDCYERPTTKLKPENNTQKEYNDATIALQALRETLVPTEDFKTTAEYASRLITKETLEAAGVTKNTNLVERAQALLTPEHGTAFSVEIVTAPPAPANVGVDQTGVVNGDKVTITLRVESTQSSYIITIADIIVTV</sequence>
<feature type="coiled-coil region" evidence="1">
    <location>
        <begin position="653"/>
        <end position="684"/>
    </location>
</feature>
<feature type="signal peptide" evidence="2">
    <location>
        <begin position="1"/>
        <end position="25"/>
    </location>
</feature>
<dbReference type="InterPro" id="IPR006637">
    <property type="entry name" value="ChW"/>
</dbReference>
<evidence type="ECO:0000313" key="4">
    <source>
        <dbReference type="Proteomes" id="UP000036873"/>
    </source>
</evidence>
<dbReference type="RefSeq" id="WP_050738832.1">
    <property type="nucleotide sequence ID" value="NZ_LGYO01000007.1"/>
</dbReference>
<dbReference type="AlphaFoldDB" id="A0A0L6U3J6"/>
<keyword evidence="2" id="KW-0732">Signal</keyword>
<evidence type="ECO:0000256" key="1">
    <source>
        <dbReference type="SAM" id="Coils"/>
    </source>
</evidence>
<keyword evidence="1" id="KW-0175">Coiled coil</keyword>
<dbReference type="SMART" id="SM00728">
    <property type="entry name" value="ChW"/>
    <property type="match status" value="3"/>
</dbReference>
<dbReference type="STRING" id="52689.AKG39_02775"/>
<dbReference type="Gene3D" id="1.20.1270.90">
    <property type="entry name" value="AF1782-like"/>
    <property type="match status" value="1"/>
</dbReference>
<name>A0A0L6U3J6_9FIRM</name>
<accession>A0A0L6U3J6</accession>
<dbReference type="OrthoDB" id="1775913at2"/>